<proteinExistence type="predicted"/>
<keyword evidence="3" id="KW-0647">Proteasome</keyword>
<dbReference type="InterPro" id="IPR001353">
    <property type="entry name" value="Proteasome_sua/b"/>
</dbReference>
<dbReference type="GO" id="GO:0043161">
    <property type="term" value="P:proteasome-mediated ubiquitin-dependent protein catabolic process"/>
    <property type="evidence" value="ECO:0007669"/>
    <property type="project" value="InterPro"/>
</dbReference>
<evidence type="ECO:0000256" key="4">
    <source>
        <dbReference type="ARBA" id="ARBA00023242"/>
    </source>
</evidence>
<gene>
    <name evidence="5" type="ORF">AK88_01056</name>
</gene>
<keyword evidence="4" id="KW-0539">Nucleus</keyword>
<dbReference type="Proteomes" id="UP000054561">
    <property type="component" value="Unassembled WGS sequence"/>
</dbReference>
<dbReference type="GO" id="GO:0005634">
    <property type="term" value="C:nucleus"/>
    <property type="evidence" value="ECO:0007669"/>
    <property type="project" value="UniProtKB-SubCell"/>
</dbReference>
<evidence type="ECO:0000256" key="1">
    <source>
        <dbReference type="ARBA" id="ARBA00004123"/>
    </source>
</evidence>
<dbReference type="VEuPathDB" id="PlasmoDB:AK88_01056"/>
<dbReference type="Pfam" id="PF00227">
    <property type="entry name" value="Proteasome"/>
    <property type="match status" value="1"/>
</dbReference>
<dbReference type="PROSITE" id="PS51476">
    <property type="entry name" value="PROTEASOME_BETA_2"/>
    <property type="match status" value="1"/>
</dbReference>
<name>A0A0D9QQJ2_PLAFR</name>
<dbReference type="GO" id="GO:0005737">
    <property type="term" value="C:cytoplasm"/>
    <property type="evidence" value="ECO:0007669"/>
    <property type="project" value="TreeGrafter"/>
</dbReference>
<dbReference type="InterPro" id="IPR033811">
    <property type="entry name" value="Proteasome_beta_3"/>
</dbReference>
<dbReference type="PANTHER" id="PTHR32194">
    <property type="entry name" value="METALLOPROTEASE TLDD"/>
    <property type="match status" value="1"/>
</dbReference>
<comment type="subcellular location">
    <subcellularLocation>
        <location evidence="1">Nucleus</location>
    </subcellularLocation>
</comment>
<reference evidence="5 6" key="1">
    <citation type="submission" date="2014-03" db="EMBL/GenBank/DDBJ databases">
        <title>The Genome Sequence of Plasmodium fragile nilgiri.</title>
        <authorList>
            <consortium name="The Broad Institute Genomics Platform"/>
            <consortium name="The Broad Institute Genome Sequencing Center for Infectious Disease"/>
            <person name="Neafsey D."/>
            <person name="Duraisingh M."/>
            <person name="Young S.K."/>
            <person name="Zeng Q."/>
            <person name="Gargeya S."/>
            <person name="Abouelleil A."/>
            <person name="Alvarado L."/>
            <person name="Chapman S.B."/>
            <person name="Gainer-Dewar J."/>
            <person name="Goldberg J."/>
            <person name="Griggs A."/>
            <person name="Gujja S."/>
            <person name="Hansen M."/>
            <person name="Howarth C."/>
            <person name="Imamovic A."/>
            <person name="Larimer J."/>
            <person name="Pearson M."/>
            <person name="Poon T.W."/>
            <person name="Priest M."/>
            <person name="Roberts A."/>
            <person name="Saif S."/>
            <person name="Shea T."/>
            <person name="Sykes S."/>
            <person name="Wortman J."/>
            <person name="Nusbaum C."/>
            <person name="Birren B."/>
        </authorList>
    </citation>
    <scope>NUCLEOTIDE SEQUENCE [LARGE SCALE GENOMIC DNA]</scope>
    <source>
        <strain evidence="6">nilgiri</strain>
    </source>
</reference>
<keyword evidence="2" id="KW-0963">Cytoplasm</keyword>
<evidence type="ECO:0000256" key="3">
    <source>
        <dbReference type="ARBA" id="ARBA00022942"/>
    </source>
</evidence>
<keyword evidence="6" id="KW-1185">Reference proteome</keyword>
<evidence type="ECO:0008006" key="7">
    <source>
        <dbReference type="Google" id="ProtNLM"/>
    </source>
</evidence>
<dbReference type="InterPro" id="IPR012340">
    <property type="entry name" value="NA-bd_OB-fold"/>
</dbReference>
<dbReference type="SUPFAM" id="SSF50249">
    <property type="entry name" value="Nucleic acid-binding proteins"/>
    <property type="match status" value="1"/>
</dbReference>
<dbReference type="Gene3D" id="3.60.20.10">
    <property type="entry name" value="Glutamine Phosphoribosylpyrophosphate, subunit 1, domain 1"/>
    <property type="match status" value="1"/>
</dbReference>
<dbReference type="PANTHER" id="PTHR32194:SF10">
    <property type="entry name" value="PROTEASOME SUBUNIT BETA TYPE-3"/>
    <property type="match status" value="1"/>
</dbReference>
<dbReference type="EMBL" id="KQ001653">
    <property type="protein sequence ID" value="KJP89178.1"/>
    <property type="molecule type" value="Genomic_DNA"/>
</dbReference>
<dbReference type="InterPro" id="IPR023333">
    <property type="entry name" value="Proteasome_suB-type"/>
</dbReference>
<evidence type="ECO:0000256" key="2">
    <source>
        <dbReference type="ARBA" id="ARBA00022490"/>
    </source>
</evidence>
<accession>A0A0D9QQJ2</accession>
<dbReference type="InterPro" id="IPR016050">
    <property type="entry name" value="Proteasome_bsu_CS"/>
</dbReference>
<dbReference type="GeneID" id="24266370"/>
<organism evidence="5 6">
    <name type="scientific">Plasmodium fragile</name>
    <dbReference type="NCBI Taxonomy" id="5857"/>
    <lineage>
        <taxon>Eukaryota</taxon>
        <taxon>Sar</taxon>
        <taxon>Alveolata</taxon>
        <taxon>Apicomplexa</taxon>
        <taxon>Aconoidasida</taxon>
        <taxon>Haemosporida</taxon>
        <taxon>Plasmodiidae</taxon>
        <taxon>Plasmodium</taxon>
        <taxon>Plasmodium (Plasmodium)</taxon>
    </lineage>
</organism>
<dbReference type="InterPro" id="IPR029055">
    <property type="entry name" value="Ntn_hydrolases_N"/>
</dbReference>
<dbReference type="GO" id="GO:0019774">
    <property type="term" value="C:proteasome core complex, beta-subunit complex"/>
    <property type="evidence" value="ECO:0007669"/>
    <property type="project" value="InterPro"/>
</dbReference>
<sequence length="448" mass="51310">MGSIFNYNGGCVLGMSGAQCVAIACDLRLGSNNFTTISTNFTKVFKINEYVYVGLSGLATDIQTLYELLRYRVNLYEIRQETLMDIDCFANMLSSILYSNRFSPYFVNPIVVGFRVKHTYDDEGKKICTYEPYLTAYDLIGAKCETKDFVVNGVTSEQLYGMCESLYIKDQDKDGLFETISQCLLSALDRDCLSGWGAEVYVLYNARYDHEEETESKNGLKRHFFFLRPAKISLAYSVSLNVAKRSSFISSSIENGLKFTARAGGRSKSDRRKISASQGNVIYKQIKERGIPFKFYNIGDSFYGRILSISKKNIKLDILCDRKAYLNTSEYFRSPILHKYVFALLKVHNIIRVKIKYIQSIHQKIAVQIQKYTYEEILSSFNNGRSLINAKILDVHDDHVLLYLAPQIHAKLLLRVGERADDYRAGNDVLVRIDHFDERRGELYVRVP</sequence>
<dbReference type="SUPFAM" id="SSF56235">
    <property type="entry name" value="N-terminal nucleophile aminohydrolases (Ntn hydrolases)"/>
    <property type="match status" value="1"/>
</dbReference>
<dbReference type="RefSeq" id="XP_012334117.1">
    <property type="nucleotide sequence ID" value="XM_012478694.1"/>
</dbReference>
<evidence type="ECO:0000313" key="6">
    <source>
        <dbReference type="Proteomes" id="UP000054561"/>
    </source>
</evidence>
<evidence type="ECO:0000313" key="5">
    <source>
        <dbReference type="EMBL" id="KJP89178.1"/>
    </source>
</evidence>
<protein>
    <recommendedName>
        <fullName evidence="7">Proteasome subunit beta</fullName>
    </recommendedName>
</protein>
<dbReference type="CDD" id="cd03759">
    <property type="entry name" value="proteasome_beta_type_3"/>
    <property type="match status" value="1"/>
</dbReference>
<dbReference type="OrthoDB" id="204949at2759"/>
<dbReference type="AlphaFoldDB" id="A0A0D9QQJ2"/>
<dbReference type="PROSITE" id="PS00854">
    <property type="entry name" value="PROTEASOME_BETA_1"/>
    <property type="match status" value="1"/>
</dbReference>